<dbReference type="CDD" id="cd07185">
    <property type="entry name" value="OmpA_C-like"/>
    <property type="match status" value="1"/>
</dbReference>
<dbReference type="InterPro" id="IPR050330">
    <property type="entry name" value="Bact_OuterMem_StrucFunc"/>
</dbReference>
<feature type="domain" description="OmpA-like" evidence="3">
    <location>
        <begin position="104"/>
        <end position="218"/>
    </location>
</feature>
<protein>
    <recommendedName>
        <fullName evidence="3">OmpA-like domain-containing protein</fullName>
    </recommendedName>
</protein>
<feature type="chain" id="PRO_5016342425" description="OmpA-like domain-containing protein" evidence="2">
    <location>
        <begin position="19"/>
        <end position="447"/>
    </location>
</feature>
<organism evidence="4 5">
    <name type="scientific">Spirosoma telluris</name>
    <dbReference type="NCBI Taxonomy" id="2183553"/>
    <lineage>
        <taxon>Bacteria</taxon>
        <taxon>Pseudomonadati</taxon>
        <taxon>Bacteroidota</taxon>
        <taxon>Cytophagia</taxon>
        <taxon>Cytophagales</taxon>
        <taxon>Cytophagaceae</taxon>
        <taxon>Spirosoma</taxon>
    </lineage>
</organism>
<proteinExistence type="predicted"/>
<dbReference type="PANTHER" id="PTHR30329">
    <property type="entry name" value="STATOR ELEMENT OF FLAGELLAR MOTOR COMPLEX"/>
    <property type="match status" value="1"/>
</dbReference>
<evidence type="ECO:0000256" key="2">
    <source>
        <dbReference type="SAM" id="SignalP"/>
    </source>
</evidence>
<dbReference type="Gene3D" id="3.30.1330.60">
    <property type="entry name" value="OmpA-like domain"/>
    <property type="match status" value="1"/>
</dbReference>
<dbReference type="EMBL" id="QLII01000001">
    <property type="protein sequence ID" value="RAI77093.1"/>
    <property type="molecule type" value="Genomic_DNA"/>
</dbReference>
<dbReference type="Proteomes" id="UP000249016">
    <property type="component" value="Unassembled WGS sequence"/>
</dbReference>
<dbReference type="AlphaFoldDB" id="A0A327NR12"/>
<accession>A0A327NR12</accession>
<comment type="caution">
    <text evidence="4">The sequence shown here is derived from an EMBL/GenBank/DDBJ whole genome shotgun (WGS) entry which is preliminary data.</text>
</comment>
<dbReference type="GO" id="GO:0016020">
    <property type="term" value="C:membrane"/>
    <property type="evidence" value="ECO:0007669"/>
    <property type="project" value="UniProtKB-UniRule"/>
</dbReference>
<feature type="signal peptide" evidence="2">
    <location>
        <begin position="1"/>
        <end position="18"/>
    </location>
</feature>
<keyword evidence="2" id="KW-0732">Signal</keyword>
<dbReference type="InterPro" id="IPR036737">
    <property type="entry name" value="OmpA-like_sf"/>
</dbReference>
<keyword evidence="1" id="KW-0472">Membrane</keyword>
<sequence>MRLYLYLCFWLISTAAFAQDEIISKENVKIPCKIKSVSGQLVFYTSKLNDQLDSIATETVRELHYSDSLRVVVLPASQRGQRTTTSQVGFQDAIINNDYAFLLSAKTARYDLTFSPVPSNRTVLVVTPDSRAKLAPWVSLFKSHPNLSFSITVHTDTVGKTVPNQLVTERRAAALRTFFLASGISPTNLTSVGRGESEPIDSEQALNQRIEFQCTAVKGVSVLYAEAYIPPKRSEPVKSSTPVTSTQEYTRIQSVKPKSDKVFSILAYFEGLYTLKPLSGDWVDPDTGPGILQGFGGGALFTYYIKPRIGLTAQIGYSSWAVRRRYINDDGSVAFTNDQLLGRLSAQVGVRLYATKSVYIQPMAGGQLLTLTSRNSSLHPDGINEQKTSKFLPTVGGAIGYEVTQNKLLVDIAAEYYLIPNKSFTTVIQPLHFVGLRLGIGYRSQPK</sequence>
<dbReference type="PANTHER" id="PTHR30329:SF21">
    <property type="entry name" value="LIPOPROTEIN YIAD-RELATED"/>
    <property type="match status" value="1"/>
</dbReference>
<keyword evidence="5" id="KW-1185">Reference proteome</keyword>
<dbReference type="SUPFAM" id="SSF103515">
    <property type="entry name" value="Autotransporter"/>
    <property type="match status" value="1"/>
</dbReference>
<evidence type="ECO:0000259" key="3">
    <source>
        <dbReference type="PROSITE" id="PS51123"/>
    </source>
</evidence>
<name>A0A327NR12_9BACT</name>
<evidence type="ECO:0000313" key="4">
    <source>
        <dbReference type="EMBL" id="RAI77093.1"/>
    </source>
</evidence>
<evidence type="ECO:0000256" key="1">
    <source>
        <dbReference type="PROSITE-ProRule" id="PRU00473"/>
    </source>
</evidence>
<dbReference type="RefSeq" id="WP_111347270.1">
    <property type="nucleotide sequence ID" value="NZ_QLII01000001.1"/>
</dbReference>
<evidence type="ECO:0000313" key="5">
    <source>
        <dbReference type="Proteomes" id="UP000249016"/>
    </source>
</evidence>
<dbReference type="Pfam" id="PF00691">
    <property type="entry name" value="OmpA"/>
    <property type="match status" value="1"/>
</dbReference>
<dbReference type="SUPFAM" id="SSF103088">
    <property type="entry name" value="OmpA-like"/>
    <property type="match status" value="1"/>
</dbReference>
<dbReference type="InterPro" id="IPR036709">
    <property type="entry name" value="Autotransporte_beta_dom_sf"/>
</dbReference>
<gene>
    <name evidence="4" type="ORF">HMF3257_28165</name>
</gene>
<dbReference type="InterPro" id="IPR006665">
    <property type="entry name" value="OmpA-like"/>
</dbReference>
<reference evidence="4 5" key="1">
    <citation type="submission" date="2018-06" db="EMBL/GenBank/DDBJ databases">
        <title>Spirosoma sp. HMF3257 Genome sequencing and assembly.</title>
        <authorList>
            <person name="Kang H."/>
            <person name="Cha I."/>
            <person name="Kim H."/>
            <person name="Kang J."/>
            <person name="Joh K."/>
        </authorList>
    </citation>
    <scope>NUCLEOTIDE SEQUENCE [LARGE SCALE GENOMIC DNA]</scope>
    <source>
        <strain evidence="4 5">HMF3257</strain>
    </source>
</reference>
<dbReference type="OrthoDB" id="947599at2"/>
<dbReference type="PROSITE" id="PS51123">
    <property type="entry name" value="OMPA_2"/>
    <property type="match status" value="1"/>
</dbReference>